<dbReference type="SUPFAM" id="SSF53850">
    <property type="entry name" value="Periplasmic binding protein-like II"/>
    <property type="match status" value="1"/>
</dbReference>
<dbReference type="Proteomes" id="UP000215506">
    <property type="component" value="Unassembled WGS sequence"/>
</dbReference>
<dbReference type="InterPro" id="IPR030678">
    <property type="entry name" value="Peptide/Ni-bd"/>
</dbReference>
<evidence type="ECO:0000256" key="3">
    <source>
        <dbReference type="ARBA" id="ARBA00022729"/>
    </source>
</evidence>
<evidence type="ECO:0000256" key="4">
    <source>
        <dbReference type="SAM" id="SignalP"/>
    </source>
</evidence>
<dbReference type="InterPro" id="IPR000914">
    <property type="entry name" value="SBP_5_dom"/>
</dbReference>
<dbReference type="Gene3D" id="3.10.105.10">
    <property type="entry name" value="Dipeptide-binding Protein, Domain 3"/>
    <property type="match status" value="1"/>
</dbReference>
<feature type="domain" description="Solute-binding protein family 5" evidence="5">
    <location>
        <begin position="80"/>
        <end position="439"/>
    </location>
</feature>
<dbReference type="RefSeq" id="WP_094026920.1">
    <property type="nucleotide sequence ID" value="NZ_NGAF01000013.1"/>
</dbReference>
<name>A0A231H198_9NOCA</name>
<comment type="similarity">
    <text evidence="1">Belongs to the bacterial solute-binding protein 5 family.</text>
</comment>
<keyword evidence="2" id="KW-0813">Transport</keyword>
<dbReference type="GO" id="GO:0042597">
    <property type="term" value="C:periplasmic space"/>
    <property type="evidence" value="ECO:0007669"/>
    <property type="project" value="UniProtKB-ARBA"/>
</dbReference>
<dbReference type="Pfam" id="PF00496">
    <property type="entry name" value="SBP_bac_5"/>
    <property type="match status" value="1"/>
</dbReference>
<feature type="chain" id="PRO_5039705442" evidence="4">
    <location>
        <begin position="19"/>
        <end position="535"/>
    </location>
</feature>
<evidence type="ECO:0000259" key="5">
    <source>
        <dbReference type="Pfam" id="PF00496"/>
    </source>
</evidence>
<comment type="caution">
    <text evidence="6">The sequence shown here is derived from an EMBL/GenBank/DDBJ whole genome shotgun (WGS) entry which is preliminary data.</text>
</comment>
<gene>
    <name evidence="6" type="primary">nikA_1</name>
    <name evidence="6" type="ORF">B7C42_05364</name>
</gene>
<sequence length="535" mass="56699">MKRILSPALALTATLAIAACANTTGGGGDAGPPQPGGTLRYGLSQAPTCSDPAQAGTNQTLYVARQIVDSLTDQDPASGEIKPWLATSWQVSPDAKTFIFHLRPDVTFSDGTPLNATSVQKNFDAIVHTLTAAKAPLGASYLAGYAGTTAVDPLTAEVRFDAPNAQFLQASSTPQLGILADATTAKPAEQRCLGDNIGSGPFVYAGYRQDASATLVKRPGYRWGSAVFAHSGEAYLDRIEFTVVPEAGVRTGSLSSNQLDAVSDALPQDVPQLEAAGAKVQFDSNPGVPFGLQPNVSRAPLSDSAVRQALLHGIDRKQLVDTVLGPQFLPATGPLASKTPGYVDLSKSIAYDPDQARRILDQAGWVPGGDGIRVKDGRRLSFGVLFGAQFAANQATLELVQQQLRKIGVDIRLELTPVADYTARQNSGDFDATYFNTTRADGDILRTTFGRGQRNLNQRGPIPALDQALADQLSTTDPAARAGIIGQAQRSVIENGLWLPTIELSQAIGVSGAVHDLRFEASARLQFYDTWLSKR</sequence>
<dbReference type="CDD" id="cd08492">
    <property type="entry name" value="PBP2_NikA_DppA_OppA_like_15"/>
    <property type="match status" value="1"/>
</dbReference>
<dbReference type="AlphaFoldDB" id="A0A231H198"/>
<feature type="signal peptide" evidence="4">
    <location>
        <begin position="1"/>
        <end position="18"/>
    </location>
</feature>
<reference evidence="6 7" key="1">
    <citation type="submission" date="2017-07" db="EMBL/GenBank/DDBJ databases">
        <title>First draft Genome Sequence of Nocardia cerradoensis isolated from human infection.</title>
        <authorList>
            <person name="Carrasco G."/>
        </authorList>
    </citation>
    <scope>NUCLEOTIDE SEQUENCE [LARGE SCALE GENOMIC DNA]</scope>
    <source>
        <strain evidence="6 7">CNM20130759</strain>
    </source>
</reference>
<dbReference type="PANTHER" id="PTHR30290:SF9">
    <property type="entry name" value="OLIGOPEPTIDE-BINDING PROTEIN APPA"/>
    <property type="match status" value="1"/>
</dbReference>
<dbReference type="GO" id="GO:0015833">
    <property type="term" value="P:peptide transport"/>
    <property type="evidence" value="ECO:0007669"/>
    <property type="project" value="TreeGrafter"/>
</dbReference>
<dbReference type="PIRSF" id="PIRSF002741">
    <property type="entry name" value="MppA"/>
    <property type="match status" value="1"/>
</dbReference>
<accession>A0A231H198</accession>
<dbReference type="PROSITE" id="PS51257">
    <property type="entry name" value="PROKAR_LIPOPROTEIN"/>
    <property type="match status" value="1"/>
</dbReference>
<dbReference type="PANTHER" id="PTHR30290">
    <property type="entry name" value="PERIPLASMIC BINDING COMPONENT OF ABC TRANSPORTER"/>
    <property type="match status" value="1"/>
</dbReference>
<keyword evidence="3 4" id="KW-0732">Signal</keyword>
<dbReference type="GO" id="GO:1904680">
    <property type="term" value="F:peptide transmembrane transporter activity"/>
    <property type="evidence" value="ECO:0007669"/>
    <property type="project" value="TreeGrafter"/>
</dbReference>
<organism evidence="6 7">
    <name type="scientific">Nocardia cerradoensis</name>
    <dbReference type="NCBI Taxonomy" id="85688"/>
    <lineage>
        <taxon>Bacteria</taxon>
        <taxon>Bacillati</taxon>
        <taxon>Actinomycetota</taxon>
        <taxon>Actinomycetes</taxon>
        <taxon>Mycobacteriales</taxon>
        <taxon>Nocardiaceae</taxon>
        <taxon>Nocardia</taxon>
    </lineage>
</organism>
<dbReference type="Gene3D" id="3.40.190.10">
    <property type="entry name" value="Periplasmic binding protein-like II"/>
    <property type="match status" value="1"/>
</dbReference>
<keyword evidence="7" id="KW-1185">Reference proteome</keyword>
<evidence type="ECO:0000256" key="1">
    <source>
        <dbReference type="ARBA" id="ARBA00005695"/>
    </source>
</evidence>
<dbReference type="EMBL" id="NGAF01000013">
    <property type="protein sequence ID" value="OXR42587.1"/>
    <property type="molecule type" value="Genomic_DNA"/>
</dbReference>
<dbReference type="GO" id="GO:0043190">
    <property type="term" value="C:ATP-binding cassette (ABC) transporter complex"/>
    <property type="evidence" value="ECO:0007669"/>
    <property type="project" value="InterPro"/>
</dbReference>
<evidence type="ECO:0000313" key="7">
    <source>
        <dbReference type="Proteomes" id="UP000215506"/>
    </source>
</evidence>
<proteinExistence type="inferred from homology"/>
<evidence type="ECO:0000313" key="6">
    <source>
        <dbReference type="EMBL" id="OXR42587.1"/>
    </source>
</evidence>
<protein>
    <submittedName>
        <fullName evidence="6">Nickel-binding periplasmic protein</fullName>
    </submittedName>
</protein>
<evidence type="ECO:0000256" key="2">
    <source>
        <dbReference type="ARBA" id="ARBA00022448"/>
    </source>
</evidence>
<dbReference type="InterPro" id="IPR039424">
    <property type="entry name" value="SBP_5"/>
</dbReference>